<dbReference type="SUPFAM" id="SSF48726">
    <property type="entry name" value="Immunoglobulin"/>
    <property type="match status" value="1"/>
</dbReference>
<feature type="domain" description="Ig-like" evidence="2">
    <location>
        <begin position="19"/>
        <end position="115"/>
    </location>
</feature>
<name>A0A670YTV8_PSETE</name>
<dbReference type="Proteomes" id="UP000472273">
    <property type="component" value="Unplaced"/>
</dbReference>
<dbReference type="GeneTree" id="ENSGT01030000234878"/>
<dbReference type="InterPro" id="IPR003006">
    <property type="entry name" value="Ig/MHC_CS"/>
</dbReference>
<reference evidence="3" key="2">
    <citation type="submission" date="2025-09" db="UniProtKB">
        <authorList>
            <consortium name="Ensembl"/>
        </authorList>
    </citation>
    <scope>IDENTIFICATION</scope>
</reference>
<evidence type="ECO:0000313" key="3">
    <source>
        <dbReference type="Ensembl" id="ENSPTXP00000014439.1"/>
    </source>
</evidence>
<dbReference type="InterPro" id="IPR003597">
    <property type="entry name" value="Ig_C1-set"/>
</dbReference>
<keyword evidence="1" id="KW-0393">Immunoglobulin domain</keyword>
<dbReference type="CDD" id="cd05768">
    <property type="entry name" value="IgC1_CH3_IgAGD_CH4_IgAEM"/>
    <property type="match status" value="1"/>
</dbReference>
<accession>A0A670YTV8</accession>
<protein>
    <recommendedName>
        <fullName evidence="2">Ig-like domain-containing protein</fullName>
    </recommendedName>
</protein>
<dbReference type="Gene3D" id="2.60.40.10">
    <property type="entry name" value="Immunoglobulins"/>
    <property type="match status" value="1"/>
</dbReference>
<dbReference type="PANTHER" id="PTHR23411">
    <property type="entry name" value="TAPASIN"/>
    <property type="match status" value="1"/>
</dbReference>
<dbReference type="Ensembl" id="ENSPTXT00000014895.1">
    <property type="protein sequence ID" value="ENSPTXP00000014439.1"/>
    <property type="gene ID" value="ENSPTXG00000010018.1"/>
</dbReference>
<dbReference type="FunFam" id="2.60.40.10:FF:000463">
    <property type="entry name" value="Immunoglobulin heavy constant gamma 1"/>
    <property type="match status" value="1"/>
</dbReference>
<proteinExistence type="predicted"/>
<dbReference type="SMART" id="SM00407">
    <property type="entry name" value="IGc1"/>
    <property type="match status" value="1"/>
</dbReference>
<keyword evidence="4" id="KW-1185">Reference proteome</keyword>
<reference evidence="3" key="1">
    <citation type="submission" date="2025-08" db="UniProtKB">
        <authorList>
            <consortium name="Ensembl"/>
        </authorList>
    </citation>
    <scope>IDENTIFICATION</scope>
</reference>
<dbReference type="InterPro" id="IPR036179">
    <property type="entry name" value="Ig-like_dom_sf"/>
</dbReference>
<dbReference type="InterPro" id="IPR050380">
    <property type="entry name" value="Immune_Resp_Modulators"/>
</dbReference>
<sequence>MYLHPFSFSHCSVGEPKAPSVYVLPPSLEELNLRETVTLTCLIKNFNPGNFFVRWLQNEQPVSESVYFTSKAISESKIQSKEYFAYSMLNISEQEWSAGDSFTCVVGHEAFKCTK</sequence>
<dbReference type="AlphaFoldDB" id="A0A670YTV8"/>
<dbReference type="PROSITE" id="PS50835">
    <property type="entry name" value="IG_LIKE"/>
    <property type="match status" value="1"/>
</dbReference>
<evidence type="ECO:0000313" key="4">
    <source>
        <dbReference type="Proteomes" id="UP000472273"/>
    </source>
</evidence>
<evidence type="ECO:0000259" key="2">
    <source>
        <dbReference type="PROSITE" id="PS50835"/>
    </source>
</evidence>
<organism evidence="3 4">
    <name type="scientific">Pseudonaja textilis</name>
    <name type="common">Eastern brown snake</name>
    <dbReference type="NCBI Taxonomy" id="8673"/>
    <lineage>
        <taxon>Eukaryota</taxon>
        <taxon>Metazoa</taxon>
        <taxon>Chordata</taxon>
        <taxon>Craniata</taxon>
        <taxon>Vertebrata</taxon>
        <taxon>Euteleostomi</taxon>
        <taxon>Lepidosauria</taxon>
        <taxon>Squamata</taxon>
        <taxon>Bifurcata</taxon>
        <taxon>Unidentata</taxon>
        <taxon>Episquamata</taxon>
        <taxon>Toxicofera</taxon>
        <taxon>Serpentes</taxon>
        <taxon>Colubroidea</taxon>
        <taxon>Elapidae</taxon>
        <taxon>Hydrophiinae</taxon>
        <taxon>Pseudonaja</taxon>
    </lineage>
</organism>
<dbReference type="InterPro" id="IPR007110">
    <property type="entry name" value="Ig-like_dom"/>
</dbReference>
<evidence type="ECO:0000256" key="1">
    <source>
        <dbReference type="ARBA" id="ARBA00023319"/>
    </source>
</evidence>
<dbReference type="InterPro" id="IPR013783">
    <property type="entry name" value="Ig-like_fold"/>
</dbReference>
<dbReference type="Pfam" id="PF07654">
    <property type="entry name" value="C1-set"/>
    <property type="match status" value="1"/>
</dbReference>
<dbReference type="PROSITE" id="PS00290">
    <property type="entry name" value="IG_MHC"/>
    <property type="match status" value="1"/>
</dbReference>
<dbReference type="OMA" id="QLNAHET"/>